<evidence type="ECO:0000313" key="2">
    <source>
        <dbReference type="EMBL" id="KFE35495.1"/>
    </source>
</evidence>
<dbReference type="InterPro" id="IPR003959">
    <property type="entry name" value="ATPase_AAA_core"/>
</dbReference>
<dbReference type="Gene3D" id="3.40.50.300">
    <property type="entry name" value="P-loop containing nucleotide triphosphate hydrolases"/>
    <property type="match status" value="1"/>
</dbReference>
<dbReference type="Proteomes" id="UP000028607">
    <property type="component" value="Unassembled WGS sequence"/>
</dbReference>
<reference evidence="3" key="1">
    <citation type="submission" date="2013-04" db="EMBL/GenBank/DDBJ databases">
        <title>Thioclava sp. 13D2W-2 Genome Sequencing.</title>
        <authorList>
            <person name="Lai Q."/>
            <person name="Li G."/>
            <person name="Shao Z."/>
        </authorList>
    </citation>
    <scope>NUCLEOTIDE SEQUENCE [LARGE SCALE GENOMIC DNA]</scope>
    <source>
        <strain evidence="3">13D2W-2</strain>
    </source>
</reference>
<dbReference type="STRING" id="1317124.DW2_08697"/>
<dbReference type="PANTHER" id="PTHR23076:SF97">
    <property type="entry name" value="ATP-DEPENDENT ZINC METALLOPROTEASE YME1L1"/>
    <property type="match status" value="1"/>
</dbReference>
<evidence type="ECO:0000259" key="1">
    <source>
        <dbReference type="SMART" id="SM00382"/>
    </source>
</evidence>
<feature type="non-terminal residue" evidence="2">
    <location>
        <position position="437"/>
    </location>
</feature>
<dbReference type="Pfam" id="PF00004">
    <property type="entry name" value="AAA"/>
    <property type="match status" value="1"/>
</dbReference>
<dbReference type="AlphaFoldDB" id="A0A085TXP8"/>
<comment type="caution">
    <text evidence="2">The sequence shown here is derived from an EMBL/GenBank/DDBJ whole genome shotgun (WGS) entry which is preliminary data.</text>
</comment>
<gene>
    <name evidence="2" type="ORF">DW2_08697</name>
</gene>
<dbReference type="GO" id="GO:0006508">
    <property type="term" value="P:proteolysis"/>
    <property type="evidence" value="ECO:0007669"/>
    <property type="project" value="TreeGrafter"/>
</dbReference>
<dbReference type="SUPFAM" id="SSF52540">
    <property type="entry name" value="P-loop containing nucleoside triphosphate hydrolases"/>
    <property type="match status" value="1"/>
</dbReference>
<dbReference type="GO" id="GO:0005886">
    <property type="term" value="C:plasma membrane"/>
    <property type="evidence" value="ECO:0007669"/>
    <property type="project" value="TreeGrafter"/>
</dbReference>
<evidence type="ECO:0000313" key="3">
    <source>
        <dbReference type="Proteomes" id="UP000028607"/>
    </source>
</evidence>
<dbReference type="GO" id="GO:0030163">
    <property type="term" value="P:protein catabolic process"/>
    <property type="evidence" value="ECO:0007669"/>
    <property type="project" value="TreeGrafter"/>
</dbReference>
<dbReference type="EMBL" id="AQRC01000005">
    <property type="protein sequence ID" value="KFE35495.1"/>
    <property type="molecule type" value="Genomic_DNA"/>
</dbReference>
<dbReference type="InterPro" id="IPR003593">
    <property type="entry name" value="AAA+_ATPase"/>
</dbReference>
<dbReference type="eggNOG" id="COG0465">
    <property type="taxonomic scope" value="Bacteria"/>
</dbReference>
<dbReference type="SMART" id="SM00382">
    <property type="entry name" value="AAA"/>
    <property type="match status" value="1"/>
</dbReference>
<name>A0A085TXP8_9RHOB</name>
<dbReference type="InterPro" id="IPR027417">
    <property type="entry name" value="P-loop_NTPase"/>
</dbReference>
<feature type="domain" description="AAA+ ATPase" evidence="1">
    <location>
        <begin position="247"/>
        <end position="386"/>
    </location>
</feature>
<reference evidence="2 3" key="2">
    <citation type="journal article" date="2015" name="Antonie Van Leeuwenhoek">
        <title>Thioclava indica sp. nov., isolated from surface seawater of the Indian Ocean.</title>
        <authorList>
            <person name="Liu Y."/>
            <person name="Lai Q."/>
            <person name="Du J."/>
            <person name="Xu H."/>
            <person name="Jiang L."/>
            <person name="Shao Z."/>
        </authorList>
    </citation>
    <scope>NUCLEOTIDE SEQUENCE [LARGE SCALE GENOMIC DNA]</scope>
    <source>
        <strain evidence="2 3">13D2W-2</strain>
    </source>
</reference>
<dbReference type="GO" id="GO:0016887">
    <property type="term" value="F:ATP hydrolysis activity"/>
    <property type="evidence" value="ECO:0007669"/>
    <property type="project" value="InterPro"/>
</dbReference>
<proteinExistence type="predicted"/>
<keyword evidence="3" id="KW-1185">Reference proteome</keyword>
<dbReference type="Gene3D" id="1.10.8.60">
    <property type="match status" value="1"/>
</dbReference>
<dbReference type="GO" id="GO:0004176">
    <property type="term" value="F:ATP-dependent peptidase activity"/>
    <property type="evidence" value="ECO:0007669"/>
    <property type="project" value="TreeGrafter"/>
</dbReference>
<accession>A0A085TXP8</accession>
<dbReference type="CDD" id="cd19481">
    <property type="entry name" value="RecA-like_protease"/>
    <property type="match status" value="1"/>
</dbReference>
<protein>
    <submittedName>
        <fullName evidence="2">AAA ATPase</fullName>
    </submittedName>
</protein>
<dbReference type="PANTHER" id="PTHR23076">
    <property type="entry name" value="METALLOPROTEASE M41 FTSH"/>
    <property type="match status" value="1"/>
</dbReference>
<dbReference type="GO" id="GO:0005524">
    <property type="term" value="F:ATP binding"/>
    <property type="evidence" value="ECO:0007669"/>
    <property type="project" value="InterPro"/>
</dbReference>
<sequence length="437" mass="47744">MGPSDEPDEDPADIAIPTNELLIALQLAAAFGNETEFREQLAQGAITVLHGLHTDDVKFLTSVMGDAMLPPGWTLERFVHGSPRQTLLFAESGAGAAFLPERLALRVPLFIAHVGSRDLPTAYLRPPCKQITFLPPDAEVLMFLLRASHGDMEAIDEEAIRATLPSPEAMAKFSREQWLIALRAPTAHAVAERFAGFTENRAGKSFSGRVLPDLEAMAKRTPVHAEAWRMVRDLAAWKAGEVDWSELTRSLLLHGAPGTGKTWIAQAMGKSAGVALVQTSFAEWQAEGHLGHMLAAMRKSFAEARTAAPCVMFIDEIDAVGSREDRDPRNRNYRDQVINAFLEEVDALSREPGVLLVGACNYPTRIDPAILRPGRFDVSLEVPLPDRHFLVAMLRDALAGTLTDADFAEIARVAVGHAHTGVIRSPIPIISGRSFRF</sequence>
<organism evidence="2 3">
    <name type="scientific">Thioclava atlantica</name>
    <dbReference type="NCBI Taxonomy" id="1317124"/>
    <lineage>
        <taxon>Bacteria</taxon>
        <taxon>Pseudomonadati</taxon>
        <taxon>Pseudomonadota</taxon>
        <taxon>Alphaproteobacteria</taxon>
        <taxon>Rhodobacterales</taxon>
        <taxon>Paracoccaceae</taxon>
        <taxon>Thioclava</taxon>
    </lineage>
</organism>